<feature type="transmembrane region" description="Helical" evidence="1">
    <location>
        <begin position="69"/>
        <end position="89"/>
    </location>
</feature>
<comment type="caution">
    <text evidence="2">The sequence shown here is derived from an EMBL/GenBank/DDBJ whole genome shotgun (WGS) entry which is preliminary data.</text>
</comment>
<dbReference type="InterPro" id="IPR023804">
    <property type="entry name" value="DUF3792_TM"/>
</dbReference>
<keyword evidence="1" id="KW-0812">Transmembrane</keyword>
<dbReference type="NCBIfam" id="TIGR04086">
    <property type="entry name" value="TIGR04086_membr"/>
    <property type="match status" value="1"/>
</dbReference>
<dbReference type="OrthoDB" id="2988991at2"/>
<dbReference type="RefSeq" id="WP_094252075.1">
    <property type="nucleotide sequence ID" value="NZ_JBHLXL010000001.1"/>
</dbReference>
<keyword evidence="1" id="KW-1133">Transmembrane helix</keyword>
<dbReference type="Proteomes" id="UP000215059">
    <property type="component" value="Unassembled WGS sequence"/>
</dbReference>
<proteinExistence type="predicted"/>
<evidence type="ECO:0000313" key="2">
    <source>
        <dbReference type="EMBL" id="OYD58042.1"/>
    </source>
</evidence>
<keyword evidence="3" id="KW-1185">Reference proteome</keyword>
<reference evidence="2 3" key="1">
    <citation type="submission" date="2017-07" db="EMBL/GenBank/DDBJ databases">
        <title>Fictibacillus sp. nov. GDSW-R2A3 Genome sequencing and assembly.</title>
        <authorList>
            <person name="Mayilraj S."/>
        </authorList>
    </citation>
    <scope>NUCLEOTIDE SEQUENCE [LARGE SCALE GENOMIC DNA]</scope>
    <source>
        <strain evidence="2 3">GDSW-R2A3</strain>
    </source>
</reference>
<evidence type="ECO:0000313" key="3">
    <source>
        <dbReference type="Proteomes" id="UP000215059"/>
    </source>
</evidence>
<protein>
    <submittedName>
        <fullName evidence="2">TIGR04086 family membrane protein</fullName>
    </submittedName>
</protein>
<dbReference type="EMBL" id="NOII01000002">
    <property type="protein sequence ID" value="OYD58042.1"/>
    <property type="molecule type" value="Genomic_DNA"/>
</dbReference>
<feature type="transmembrane region" description="Helical" evidence="1">
    <location>
        <begin position="12"/>
        <end position="32"/>
    </location>
</feature>
<dbReference type="AlphaFoldDB" id="A0A235F9V4"/>
<organism evidence="2 3">
    <name type="scientific">Fictibacillus aquaticus</name>
    <dbReference type="NCBI Taxonomy" id="2021314"/>
    <lineage>
        <taxon>Bacteria</taxon>
        <taxon>Bacillati</taxon>
        <taxon>Bacillota</taxon>
        <taxon>Bacilli</taxon>
        <taxon>Bacillales</taxon>
        <taxon>Fictibacillaceae</taxon>
        <taxon>Fictibacillus</taxon>
    </lineage>
</organism>
<dbReference type="Pfam" id="PF12670">
    <property type="entry name" value="DUF3792"/>
    <property type="match status" value="1"/>
</dbReference>
<gene>
    <name evidence="2" type="ORF">CGZ90_09155</name>
</gene>
<accession>A0A235F9V4</accession>
<name>A0A235F9V4_9BACL</name>
<feature type="transmembrane region" description="Helical" evidence="1">
    <location>
        <begin position="44"/>
        <end position="62"/>
    </location>
</feature>
<evidence type="ECO:0000256" key="1">
    <source>
        <dbReference type="SAM" id="Phobius"/>
    </source>
</evidence>
<sequence>MGAKHMLSSMFKGLLAILIFIVISSIVLSLILRFTSATEQSLKWVTLALSLISMFAGGFLTGKKAQVKGWMLGAGTSLMFSMLVFLVQYLGYQTTFNSMQYLHHGLFMLLCMIGGIMGVNFSSHSTYKK</sequence>
<keyword evidence="1" id="KW-0472">Membrane</keyword>
<feature type="transmembrane region" description="Helical" evidence="1">
    <location>
        <begin position="101"/>
        <end position="121"/>
    </location>
</feature>